<feature type="non-terminal residue" evidence="1">
    <location>
        <position position="1"/>
    </location>
</feature>
<proteinExistence type="predicted"/>
<dbReference type="EMBL" id="ML994646">
    <property type="protein sequence ID" value="KAF2182842.1"/>
    <property type="molecule type" value="Genomic_DNA"/>
</dbReference>
<sequence length="50" mass="5736">NQCNHSFEDNIYENFMLPNKTSMNVEDGGEVDLWGGPECCYGESSNRRTF</sequence>
<keyword evidence="2" id="KW-1185">Reference proteome</keyword>
<organism evidence="1 2">
    <name type="scientific">Zopfia rhizophila CBS 207.26</name>
    <dbReference type="NCBI Taxonomy" id="1314779"/>
    <lineage>
        <taxon>Eukaryota</taxon>
        <taxon>Fungi</taxon>
        <taxon>Dikarya</taxon>
        <taxon>Ascomycota</taxon>
        <taxon>Pezizomycotina</taxon>
        <taxon>Dothideomycetes</taxon>
        <taxon>Dothideomycetes incertae sedis</taxon>
        <taxon>Zopfiaceae</taxon>
        <taxon>Zopfia</taxon>
    </lineage>
</organism>
<name>A0A6A6DWV2_9PEZI</name>
<reference evidence="1" key="1">
    <citation type="journal article" date="2020" name="Stud. Mycol.">
        <title>101 Dothideomycetes genomes: a test case for predicting lifestyles and emergence of pathogens.</title>
        <authorList>
            <person name="Haridas S."/>
            <person name="Albert R."/>
            <person name="Binder M."/>
            <person name="Bloem J."/>
            <person name="Labutti K."/>
            <person name="Salamov A."/>
            <person name="Andreopoulos B."/>
            <person name="Baker S."/>
            <person name="Barry K."/>
            <person name="Bills G."/>
            <person name="Bluhm B."/>
            <person name="Cannon C."/>
            <person name="Castanera R."/>
            <person name="Culley D."/>
            <person name="Daum C."/>
            <person name="Ezra D."/>
            <person name="Gonzalez J."/>
            <person name="Henrissat B."/>
            <person name="Kuo A."/>
            <person name="Liang C."/>
            <person name="Lipzen A."/>
            <person name="Lutzoni F."/>
            <person name="Magnuson J."/>
            <person name="Mondo S."/>
            <person name="Nolan M."/>
            <person name="Ohm R."/>
            <person name="Pangilinan J."/>
            <person name="Park H.-J."/>
            <person name="Ramirez L."/>
            <person name="Alfaro M."/>
            <person name="Sun H."/>
            <person name="Tritt A."/>
            <person name="Yoshinaga Y."/>
            <person name="Zwiers L.-H."/>
            <person name="Turgeon B."/>
            <person name="Goodwin S."/>
            <person name="Spatafora J."/>
            <person name="Crous P."/>
            <person name="Grigoriev I."/>
        </authorList>
    </citation>
    <scope>NUCLEOTIDE SEQUENCE</scope>
    <source>
        <strain evidence="1">CBS 207.26</strain>
    </source>
</reference>
<evidence type="ECO:0000313" key="2">
    <source>
        <dbReference type="Proteomes" id="UP000800200"/>
    </source>
</evidence>
<protein>
    <submittedName>
        <fullName evidence="1">Uncharacterized protein</fullName>
    </submittedName>
</protein>
<evidence type="ECO:0000313" key="1">
    <source>
        <dbReference type="EMBL" id="KAF2182842.1"/>
    </source>
</evidence>
<accession>A0A6A6DWV2</accession>
<dbReference type="Proteomes" id="UP000800200">
    <property type="component" value="Unassembled WGS sequence"/>
</dbReference>
<gene>
    <name evidence="1" type="ORF">K469DRAFT_711551</name>
</gene>
<dbReference type="AlphaFoldDB" id="A0A6A6DWV2"/>